<protein>
    <recommendedName>
        <fullName evidence="5">CENP-V/GFA domain-containing protein</fullName>
    </recommendedName>
</protein>
<gene>
    <name evidence="6" type="ORF">LTR05_005178</name>
</gene>
<dbReference type="AlphaFoldDB" id="A0AAN7Y6F1"/>
<keyword evidence="2" id="KW-0479">Metal-binding</keyword>
<evidence type="ECO:0000313" key="6">
    <source>
        <dbReference type="EMBL" id="KAK5085889.1"/>
    </source>
</evidence>
<dbReference type="GO" id="GO:0016846">
    <property type="term" value="F:carbon-sulfur lyase activity"/>
    <property type="evidence" value="ECO:0007669"/>
    <property type="project" value="InterPro"/>
</dbReference>
<dbReference type="InterPro" id="IPR011057">
    <property type="entry name" value="Mss4-like_sf"/>
</dbReference>
<evidence type="ECO:0000256" key="3">
    <source>
        <dbReference type="ARBA" id="ARBA00022833"/>
    </source>
</evidence>
<dbReference type="SUPFAM" id="SSF51316">
    <property type="entry name" value="Mss4-like"/>
    <property type="match status" value="1"/>
</dbReference>
<accession>A0AAN7Y6F1</accession>
<evidence type="ECO:0000313" key="7">
    <source>
        <dbReference type="Proteomes" id="UP001309876"/>
    </source>
</evidence>
<proteinExistence type="inferred from homology"/>
<evidence type="ECO:0000256" key="1">
    <source>
        <dbReference type="ARBA" id="ARBA00005495"/>
    </source>
</evidence>
<name>A0AAN7Y6F1_9EURO</name>
<dbReference type="PANTHER" id="PTHR33337:SF40">
    <property type="entry name" value="CENP-V_GFA DOMAIN-CONTAINING PROTEIN-RELATED"/>
    <property type="match status" value="1"/>
</dbReference>
<dbReference type="Proteomes" id="UP001309876">
    <property type="component" value="Unassembled WGS sequence"/>
</dbReference>
<comment type="caution">
    <text evidence="6">The sequence shown here is derived from an EMBL/GenBank/DDBJ whole genome shotgun (WGS) entry which is preliminary data.</text>
</comment>
<dbReference type="GO" id="GO:0046872">
    <property type="term" value="F:metal ion binding"/>
    <property type="evidence" value="ECO:0007669"/>
    <property type="project" value="UniProtKB-KW"/>
</dbReference>
<keyword evidence="4" id="KW-0456">Lyase</keyword>
<keyword evidence="7" id="KW-1185">Reference proteome</keyword>
<feature type="domain" description="CENP-V/GFA" evidence="5">
    <location>
        <begin position="9"/>
        <end position="134"/>
    </location>
</feature>
<keyword evidence="3" id="KW-0862">Zinc</keyword>
<reference evidence="6 7" key="1">
    <citation type="submission" date="2023-08" db="EMBL/GenBank/DDBJ databases">
        <title>Black Yeasts Isolated from many extreme environments.</title>
        <authorList>
            <person name="Coleine C."/>
            <person name="Stajich J.E."/>
            <person name="Selbmann L."/>
        </authorList>
    </citation>
    <scope>NUCLEOTIDE SEQUENCE [LARGE SCALE GENOMIC DNA]</scope>
    <source>
        <strain evidence="6 7">CCFEE 5910</strain>
    </source>
</reference>
<dbReference type="EMBL" id="JAVRRJ010000004">
    <property type="protein sequence ID" value="KAK5085889.1"/>
    <property type="molecule type" value="Genomic_DNA"/>
</dbReference>
<evidence type="ECO:0000256" key="4">
    <source>
        <dbReference type="ARBA" id="ARBA00023239"/>
    </source>
</evidence>
<dbReference type="Pfam" id="PF04828">
    <property type="entry name" value="GFA"/>
    <property type="match status" value="1"/>
</dbReference>
<evidence type="ECO:0000256" key="2">
    <source>
        <dbReference type="ARBA" id="ARBA00022723"/>
    </source>
</evidence>
<evidence type="ECO:0000259" key="5">
    <source>
        <dbReference type="PROSITE" id="PS51891"/>
    </source>
</evidence>
<sequence>MASDTPNKVSGGCLCGAIHYDILFKDEGSWPPMVATCQCNMCRKWTGSLVSTNLIVKKAQVSPAWPSFTTLKEYQSSPSSKRAFCSGCGSGIAWFSDDMPDEVVVFVGTLDEEYLMGKVIEETARETEHGKEFERAPAYGRILADSSSAGNLYWQNAVVGITDNLPGPKFLQHFFDKVPLSESVE</sequence>
<dbReference type="InterPro" id="IPR006913">
    <property type="entry name" value="CENP-V/GFA"/>
</dbReference>
<comment type="similarity">
    <text evidence="1">Belongs to the Gfa family.</text>
</comment>
<dbReference type="PANTHER" id="PTHR33337">
    <property type="entry name" value="GFA DOMAIN-CONTAINING PROTEIN"/>
    <property type="match status" value="1"/>
</dbReference>
<organism evidence="6 7">
    <name type="scientific">Lithohypha guttulata</name>
    <dbReference type="NCBI Taxonomy" id="1690604"/>
    <lineage>
        <taxon>Eukaryota</taxon>
        <taxon>Fungi</taxon>
        <taxon>Dikarya</taxon>
        <taxon>Ascomycota</taxon>
        <taxon>Pezizomycotina</taxon>
        <taxon>Eurotiomycetes</taxon>
        <taxon>Chaetothyriomycetidae</taxon>
        <taxon>Chaetothyriales</taxon>
        <taxon>Trichomeriaceae</taxon>
        <taxon>Lithohypha</taxon>
    </lineage>
</organism>
<dbReference type="Gene3D" id="3.90.1590.10">
    <property type="entry name" value="glutathione-dependent formaldehyde- activating enzyme (gfa)"/>
    <property type="match status" value="1"/>
</dbReference>
<dbReference type="PROSITE" id="PS51891">
    <property type="entry name" value="CENP_V_GFA"/>
    <property type="match status" value="1"/>
</dbReference>